<feature type="compositionally biased region" description="Basic and acidic residues" evidence="1">
    <location>
        <begin position="829"/>
        <end position="841"/>
    </location>
</feature>
<feature type="region of interest" description="Disordered" evidence="1">
    <location>
        <begin position="816"/>
        <end position="869"/>
    </location>
</feature>
<sequence length="869" mass="95895">MLRDIFAKKAPQTLLTRCHSFLRFVCHLKDVGETFPGTEQGLYGFLCRLRDAGASTSNLQSVVQALNFAQHVVGLPELTVVTTSRRCIGAVGTRNVGPKRQAHPFTVSELLVLHSVLLDTNEDPWNRVFAGTVLFAVYSRSRWMDMQHAETMEVDTDFTGFAVYVELHISVHKCQESTAFRNTFLTAVAPNLGITAEPWIQAWLDVRTRLGIDFNLGLPTLPAPNSDGLPTKRPLSTDEMKHWLQLVFTSKGLSLDGRRLTSHSCKCTLLSWLAKHGDDWADRMALGGHVSFMKSAIVYSRDAMARPIRVMEKLLQDIRLGRFCPDESRSGRFKDIPTGDAATGSDFAELSFADSGLDLFSLQPESKTDAARVVIDLEENDANEVKTESHENSSSDSDALTTSSSEDEAGAQCTGASRLMRLPTVPDSLKLIQHTKYKTLHLMEKQNEKIMLCGRAMVQGRYDAAGELHDGLHDVFSDAGITTFSTLAFAVGTPQSAPADDEMQRFTDRLMGGPATLADLSVVKRIHFEAVTLVMVDIQQHSTAQDLSEPGRSLPFVEKQRRLAVQQAKITGISHRHEQQASHALIDACFQMVENGSLVYLAPSKCGSRDQEIQQDAKTKQKQLVTIEQGALKAVANPILASVDIGTELRLMYALQRRGLAFDLVGLMSWDTHNEWSNKLFRALMADAVPNFNPISIDQLLRADQELFLLLAAEHTGSLKAASVDQDPPLDQEVRRLMNDPRINVHLTPIQRMEKRAAPAGAPLQGSPNKNNFNKKQKVDTPKTPSQVPAELQGLHTKTKDGKPICWHKNMKKGCRNDSVDQTPMHGALDSKPKPHGEELKGGCVVQQSESTASTGQFFGPSTEFVSEG</sequence>
<gene>
    <name evidence="2" type="ORF">C1SCF055_LOCUS21467</name>
</gene>
<dbReference type="SUPFAM" id="SSF56349">
    <property type="entry name" value="DNA breaking-rejoining enzymes"/>
    <property type="match status" value="1"/>
</dbReference>
<reference evidence="3" key="2">
    <citation type="submission" date="2024-04" db="EMBL/GenBank/DDBJ databases">
        <authorList>
            <person name="Chen Y."/>
            <person name="Shah S."/>
            <person name="Dougan E. K."/>
            <person name="Thang M."/>
            <person name="Chan C."/>
        </authorList>
    </citation>
    <scope>NUCLEOTIDE SEQUENCE [LARGE SCALE GENOMIC DNA]</scope>
</reference>
<protein>
    <submittedName>
        <fullName evidence="2">Uncharacterized protein</fullName>
    </submittedName>
</protein>
<name>A0A9P1G0D6_9DINO</name>
<feature type="region of interest" description="Disordered" evidence="1">
    <location>
        <begin position="379"/>
        <end position="418"/>
    </location>
</feature>
<comment type="caution">
    <text evidence="2">The sequence shown here is derived from an EMBL/GenBank/DDBJ whole genome shotgun (WGS) entry which is preliminary data.</text>
</comment>
<feature type="compositionally biased region" description="Basic and acidic residues" evidence="1">
    <location>
        <begin position="383"/>
        <end position="393"/>
    </location>
</feature>
<dbReference type="EMBL" id="CAMXCT020002002">
    <property type="protein sequence ID" value="CAL1148226.1"/>
    <property type="molecule type" value="Genomic_DNA"/>
</dbReference>
<dbReference type="GO" id="GO:0003677">
    <property type="term" value="F:DNA binding"/>
    <property type="evidence" value="ECO:0007669"/>
    <property type="project" value="InterPro"/>
</dbReference>
<feature type="region of interest" description="Disordered" evidence="1">
    <location>
        <begin position="755"/>
        <end position="798"/>
    </location>
</feature>
<dbReference type="Proteomes" id="UP001152797">
    <property type="component" value="Unassembled WGS sequence"/>
</dbReference>
<evidence type="ECO:0000313" key="2">
    <source>
        <dbReference type="EMBL" id="CAI3994851.1"/>
    </source>
</evidence>
<evidence type="ECO:0000313" key="4">
    <source>
        <dbReference type="Proteomes" id="UP001152797"/>
    </source>
</evidence>
<organism evidence="2">
    <name type="scientific">Cladocopium goreaui</name>
    <dbReference type="NCBI Taxonomy" id="2562237"/>
    <lineage>
        <taxon>Eukaryota</taxon>
        <taxon>Sar</taxon>
        <taxon>Alveolata</taxon>
        <taxon>Dinophyceae</taxon>
        <taxon>Suessiales</taxon>
        <taxon>Symbiodiniaceae</taxon>
        <taxon>Cladocopium</taxon>
    </lineage>
</organism>
<feature type="compositionally biased region" description="Polar residues" evidence="1">
    <location>
        <begin position="846"/>
        <end position="857"/>
    </location>
</feature>
<dbReference type="EMBL" id="CAMXCT010002002">
    <property type="protein sequence ID" value="CAI3994851.1"/>
    <property type="molecule type" value="Genomic_DNA"/>
</dbReference>
<dbReference type="AlphaFoldDB" id="A0A9P1G0D6"/>
<feature type="compositionally biased region" description="Low complexity" evidence="1">
    <location>
        <begin position="394"/>
        <end position="404"/>
    </location>
</feature>
<keyword evidence="4" id="KW-1185">Reference proteome</keyword>
<evidence type="ECO:0000313" key="3">
    <source>
        <dbReference type="EMBL" id="CAL1148226.1"/>
    </source>
</evidence>
<evidence type="ECO:0000256" key="1">
    <source>
        <dbReference type="SAM" id="MobiDB-lite"/>
    </source>
</evidence>
<accession>A0A9P1G0D6</accession>
<reference evidence="2" key="1">
    <citation type="submission" date="2022-10" db="EMBL/GenBank/DDBJ databases">
        <authorList>
            <person name="Chen Y."/>
            <person name="Dougan E. K."/>
            <person name="Chan C."/>
            <person name="Rhodes N."/>
            <person name="Thang M."/>
        </authorList>
    </citation>
    <scope>NUCLEOTIDE SEQUENCE</scope>
</reference>
<dbReference type="EMBL" id="CAMXCT030002002">
    <property type="protein sequence ID" value="CAL4782163.1"/>
    <property type="molecule type" value="Genomic_DNA"/>
</dbReference>
<proteinExistence type="predicted"/>
<dbReference type="InterPro" id="IPR011010">
    <property type="entry name" value="DNA_brk_join_enz"/>
</dbReference>